<comment type="caution">
    <text evidence="2">The sequence shown here is derived from an EMBL/GenBank/DDBJ whole genome shotgun (WGS) entry which is preliminary data.</text>
</comment>
<reference evidence="2 3" key="1">
    <citation type="submission" date="2010-09" db="EMBL/GenBank/DDBJ databases">
        <authorList>
            <person name="Durkin A.S."/>
            <person name="Madupu R."/>
            <person name="Torralba M."/>
            <person name="Gillis M."/>
            <person name="Methe B."/>
            <person name="Sutton G."/>
            <person name="Nelson K.E."/>
        </authorList>
    </citation>
    <scope>NUCLEOTIDE SEQUENCE [LARGE SCALE GENOMIC DNA]</scope>
    <source>
        <strain evidence="2 3">LactinV 01V1-a</strain>
    </source>
</reference>
<dbReference type="Gene3D" id="3.40.50.150">
    <property type="entry name" value="Vaccinia Virus protein VP39"/>
    <property type="match status" value="1"/>
</dbReference>
<dbReference type="GO" id="GO:0003676">
    <property type="term" value="F:nucleic acid binding"/>
    <property type="evidence" value="ECO:0007669"/>
    <property type="project" value="InterPro"/>
</dbReference>
<dbReference type="PROSITE" id="PS00092">
    <property type="entry name" value="N6_MTASE"/>
    <property type="match status" value="1"/>
</dbReference>
<feature type="domain" description="Ribosomal RNA large subunit methyltransferase K/L-like methyltransferase" evidence="1">
    <location>
        <begin position="8"/>
        <end position="74"/>
    </location>
</feature>
<evidence type="ECO:0000259" key="1">
    <source>
        <dbReference type="Pfam" id="PF01170"/>
    </source>
</evidence>
<organism evidence="2 3">
    <name type="scientific">Lactobacillus iners LactinV 01V1-a</name>
    <dbReference type="NCBI Taxonomy" id="879297"/>
    <lineage>
        <taxon>Bacteria</taxon>
        <taxon>Bacillati</taxon>
        <taxon>Bacillota</taxon>
        <taxon>Bacilli</taxon>
        <taxon>Lactobacillales</taxon>
        <taxon>Lactobacillaceae</taxon>
        <taxon>Lactobacillus</taxon>
    </lineage>
</organism>
<dbReference type="Pfam" id="PF01170">
    <property type="entry name" value="UPF0020"/>
    <property type="match status" value="1"/>
</dbReference>
<dbReference type="EMBL" id="AEHQ01000002">
    <property type="protein sequence ID" value="EFO71444.1"/>
    <property type="molecule type" value="Genomic_DNA"/>
</dbReference>
<dbReference type="GO" id="GO:0032259">
    <property type="term" value="P:methylation"/>
    <property type="evidence" value="ECO:0007669"/>
    <property type="project" value="InterPro"/>
</dbReference>
<sequence length="78" mass="9084">MQLKIFATDLTNGIIIANPPYGRRLKDKTSARKIYQEMGNVLGNLSSFNQYYLTSDVEFEKYFGKVANKKRKAIQRKY</sequence>
<gene>
    <name evidence="2" type="ORF">HMPREF9211_0541</name>
</gene>
<evidence type="ECO:0000313" key="2">
    <source>
        <dbReference type="EMBL" id="EFO71444.1"/>
    </source>
</evidence>
<dbReference type="InterPro" id="IPR000241">
    <property type="entry name" value="RlmKL-like_Mtase"/>
</dbReference>
<dbReference type="InterPro" id="IPR002052">
    <property type="entry name" value="DNA_methylase_N6_adenine_CS"/>
</dbReference>
<dbReference type="Proteomes" id="UP000003648">
    <property type="component" value="Unassembled WGS sequence"/>
</dbReference>
<evidence type="ECO:0000313" key="3">
    <source>
        <dbReference type="Proteomes" id="UP000003648"/>
    </source>
</evidence>
<dbReference type="GO" id="GO:0008168">
    <property type="term" value="F:methyltransferase activity"/>
    <property type="evidence" value="ECO:0007669"/>
    <property type="project" value="InterPro"/>
</dbReference>
<protein>
    <recommendedName>
        <fullName evidence="1">Ribosomal RNA large subunit methyltransferase K/L-like methyltransferase domain-containing protein</fullName>
    </recommendedName>
</protein>
<dbReference type="AlphaFoldDB" id="E1NR21"/>
<proteinExistence type="predicted"/>
<dbReference type="InterPro" id="IPR029063">
    <property type="entry name" value="SAM-dependent_MTases_sf"/>
</dbReference>
<accession>E1NR21</accession>
<name>E1NR21_9LACO</name>